<dbReference type="Proteomes" id="UP000070422">
    <property type="component" value="Unassembled WGS sequence"/>
</dbReference>
<dbReference type="RefSeq" id="WP_060937014.1">
    <property type="nucleotide sequence ID" value="NZ_JASOZP010000012.1"/>
</dbReference>
<evidence type="ECO:0000256" key="6">
    <source>
        <dbReference type="ARBA" id="ARBA00023049"/>
    </source>
</evidence>
<evidence type="ECO:0000256" key="3">
    <source>
        <dbReference type="ARBA" id="ARBA00022723"/>
    </source>
</evidence>
<keyword evidence="3" id="KW-0479">Metal-binding</keyword>
<dbReference type="PROSITE" id="PS01302">
    <property type="entry name" value="UPF0758"/>
    <property type="match status" value="1"/>
</dbReference>
<evidence type="ECO:0000256" key="1">
    <source>
        <dbReference type="ARBA" id="ARBA00010243"/>
    </source>
</evidence>
<gene>
    <name evidence="9" type="ORF">HMPREF3187_01237</name>
</gene>
<keyword evidence="5" id="KW-0862">Zinc</keyword>
<dbReference type="PANTHER" id="PTHR30471:SF3">
    <property type="entry name" value="UPF0758 PROTEIN YEES-RELATED"/>
    <property type="match status" value="1"/>
</dbReference>
<dbReference type="AlphaFoldDB" id="A0A133XVC8"/>
<dbReference type="GO" id="GO:0046872">
    <property type="term" value="F:metal ion binding"/>
    <property type="evidence" value="ECO:0007669"/>
    <property type="project" value="UniProtKB-KW"/>
</dbReference>
<feature type="domain" description="MPN" evidence="8">
    <location>
        <begin position="109"/>
        <end position="231"/>
    </location>
</feature>
<keyword evidence="6" id="KW-0482">Metalloprotease</keyword>
<dbReference type="InterPro" id="IPR001405">
    <property type="entry name" value="UPF0758"/>
</dbReference>
<keyword evidence="4" id="KW-0378">Hydrolase</keyword>
<evidence type="ECO:0000256" key="7">
    <source>
        <dbReference type="RuleBase" id="RU003797"/>
    </source>
</evidence>
<evidence type="ECO:0000313" key="10">
    <source>
        <dbReference type="Proteomes" id="UP000070422"/>
    </source>
</evidence>
<dbReference type="SUPFAM" id="SSF47781">
    <property type="entry name" value="RuvA domain 2-like"/>
    <property type="match status" value="1"/>
</dbReference>
<dbReference type="PROSITE" id="PS50249">
    <property type="entry name" value="MPN"/>
    <property type="match status" value="1"/>
</dbReference>
<dbReference type="Gene3D" id="3.40.140.10">
    <property type="entry name" value="Cytidine Deaminase, domain 2"/>
    <property type="match status" value="1"/>
</dbReference>
<proteinExistence type="inferred from homology"/>
<name>A0A133XVC8_9LACT</name>
<dbReference type="GO" id="GO:0008237">
    <property type="term" value="F:metallopeptidase activity"/>
    <property type="evidence" value="ECO:0007669"/>
    <property type="project" value="UniProtKB-KW"/>
</dbReference>
<sequence>MKQEDIGIALRDLPQSIRPRERLISEGPEALSDYELLAIIIRSGGKKNSALRIAMMMLQSFQTLYQMREASLEELQTFEGVGLTKAVELKAMMELGKRMTYAKQEKKGVILSSDQASQLFIEDIGHYQQENVLVYYLNVKNEIIKKRIIFVGGLASSVAHPREIYREAVKVSAAQIIVGHNHPSGNPEPSQADIEFTKRLSEAGKLLGVELLDHIIVGTEKFLSLRERGIF</sequence>
<dbReference type="PATRIC" id="fig|87541.4.peg.1230"/>
<dbReference type="Gene3D" id="1.10.150.20">
    <property type="entry name" value="5' to 3' exonuclease, C-terminal subdomain"/>
    <property type="match status" value="1"/>
</dbReference>
<reference evidence="9 10" key="1">
    <citation type="submission" date="2016-01" db="EMBL/GenBank/DDBJ databases">
        <authorList>
            <person name="Oliw E.H."/>
        </authorList>
    </citation>
    <scope>NUCLEOTIDE SEQUENCE [LARGE SCALE GENOMIC DNA]</scope>
    <source>
        <strain evidence="9 10">KA00635</strain>
    </source>
</reference>
<evidence type="ECO:0000259" key="8">
    <source>
        <dbReference type="PROSITE" id="PS50249"/>
    </source>
</evidence>
<dbReference type="PANTHER" id="PTHR30471">
    <property type="entry name" value="DNA REPAIR PROTEIN RADC"/>
    <property type="match status" value="1"/>
</dbReference>
<evidence type="ECO:0000256" key="5">
    <source>
        <dbReference type="ARBA" id="ARBA00022833"/>
    </source>
</evidence>
<comment type="similarity">
    <text evidence="1 7">Belongs to the UPF0758 family.</text>
</comment>
<accession>A0A133XVC8</accession>
<dbReference type="Pfam" id="PF20582">
    <property type="entry name" value="UPF0758_N"/>
    <property type="match status" value="1"/>
</dbReference>
<dbReference type="OrthoDB" id="9804482at2"/>
<evidence type="ECO:0000313" key="9">
    <source>
        <dbReference type="EMBL" id="KXB34905.1"/>
    </source>
</evidence>
<comment type="caution">
    <text evidence="9">The sequence shown here is derived from an EMBL/GenBank/DDBJ whole genome shotgun (WGS) entry which is preliminary data.</text>
</comment>
<dbReference type="Pfam" id="PF04002">
    <property type="entry name" value="RadC"/>
    <property type="match status" value="1"/>
</dbReference>
<dbReference type="InterPro" id="IPR020891">
    <property type="entry name" value="UPF0758_CS"/>
</dbReference>
<dbReference type="SUPFAM" id="SSF102712">
    <property type="entry name" value="JAB1/MPN domain"/>
    <property type="match status" value="1"/>
</dbReference>
<dbReference type="InterPro" id="IPR025657">
    <property type="entry name" value="RadC_JAB"/>
</dbReference>
<dbReference type="GO" id="GO:0006508">
    <property type="term" value="P:proteolysis"/>
    <property type="evidence" value="ECO:0007669"/>
    <property type="project" value="UniProtKB-KW"/>
</dbReference>
<dbReference type="EMBL" id="LSCQ01000070">
    <property type="protein sequence ID" value="KXB34905.1"/>
    <property type="molecule type" value="Genomic_DNA"/>
</dbReference>
<dbReference type="InterPro" id="IPR046778">
    <property type="entry name" value="UPF0758_N"/>
</dbReference>
<organism evidence="9 10">
    <name type="scientific">Aerococcus christensenii</name>
    <dbReference type="NCBI Taxonomy" id="87541"/>
    <lineage>
        <taxon>Bacteria</taxon>
        <taxon>Bacillati</taxon>
        <taxon>Bacillota</taxon>
        <taxon>Bacilli</taxon>
        <taxon>Lactobacillales</taxon>
        <taxon>Aerococcaceae</taxon>
        <taxon>Aerococcus</taxon>
    </lineage>
</organism>
<dbReference type="InterPro" id="IPR037518">
    <property type="entry name" value="MPN"/>
</dbReference>
<dbReference type="NCBIfam" id="TIGR00608">
    <property type="entry name" value="radc"/>
    <property type="match status" value="1"/>
</dbReference>
<dbReference type="CDD" id="cd08071">
    <property type="entry name" value="MPN_DUF2466"/>
    <property type="match status" value="1"/>
</dbReference>
<evidence type="ECO:0000256" key="2">
    <source>
        <dbReference type="ARBA" id="ARBA00022670"/>
    </source>
</evidence>
<protein>
    <submittedName>
        <fullName evidence="9">Putative DNA repair protein RadC</fullName>
    </submittedName>
</protein>
<evidence type="ECO:0000256" key="4">
    <source>
        <dbReference type="ARBA" id="ARBA00022801"/>
    </source>
</evidence>
<keyword evidence="2" id="KW-0645">Protease</keyword>
<dbReference type="NCBIfam" id="NF000642">
    <property type="entry name" value="PRK00024.1"/>
    <property type="match status" value="1"/>
</dbReference>
<dbReference type="STRING" id="87541.AWM71_04930"/>
<dbReference type="InterPro" id="IPR010994">
    <property type="entry name" value="RuvA_2-like"/>
</dbReference>